<feature type="transmembrane region" description="Helical" evidence="1">
    <location>
        <begin position="44"/>
        <end position="62"/>
    </location>
</feature>
<keyword evidence="1" id="KW-1133">Transmembrane helix</keyword>
<organism evidence="2 3">
    <name type="scientific">Lentibacillus salicampi</name>
    <dbReference type="NCBI Taxonomy" id="175306"/>
    <lineage>
        <taxon>Bacteria</taxon>
        <taxon>Bacillati</taxon>
        <taxon>Bacillota</taxon>
        <taxon>Bacilli</taxon>
        <taxon>Bacillales</taxon>
        <taxon>Bacillaceae</taxon>
        <taxon>Lentibacillus</taxon>
    </lineage>
</organism>
<dbReference type="AlphaFoldDB" id="A0A4Y9AF04"/>
<dbReference type="OrthoDB" id="9811610at2"/>
<feature type="transmembrane region" description="Helical" evidence="1">
    <location>
        <begin position="7"/>
        <end position="24"/>
    </location>
</feature>
<keyword evidence="1" id="KW-0472">Membrane</keyword>
<comment type="caution">
    <text evidence="2">The sequence shown here is derived from an EMBL/GenBank/DDBJ whole genome shotgun (WGS) entry which is preliminary data.</text>
</comment>
<sequence length="65" mass="7401">MNMGKLFIILGIMFVVIGVIWSLIGKLPGDITIKRENFTFHFPIMTSIVVSIILSLIFFIIGKFR</sequence>
<proteinExistence type="predicted"/>
<accession>A0A4Y9AF04</accession>
<keyword evidence="3" id="KW-1185">Reference proteome</keyword>
<dbReference type="EMBL" id="SRHY01000003">
    <property type="protein sequence ID" value="TFJ94005.1"/>
    <property type="molecule type" value="Genomic_DNA"/>
</dbReference>
<reference evidence="2 3" key="1">
    <citation type="submission" date="2019-03" db="EMBL/GenBank/DDBJ databases">
        <title>Genome sequence of Lentibacillus salicampi ATCC BAA-719.</title>
        <authorList>
            <person name="Maclea K.S."/>
            <person name="Simoes Junior M."/>
        </authorList>
    </citation>
    <scope>NUCLEOTIDE SEQUENCE [LARGE SCALE GENOMIC DNA]</scope>
    <source>
        <strain evidence="2 3">ATCC BAA-719</strain>
    </source>
</reference>
<dbReference type="PANTHER" id="PTHR36443">
    <property type="entry name" value="BSR5223 PROTEIN"/>
    <property type="match status" value="1"/>
</dbReference>
<name>A0A4Y9AF04_9BACI</name>
<gene>
    <name evidence="2" type="ORF">E4U82_04110</name>
</gene>
<dbReference type="Pfam" id="PF11146">
    <property type="entry name" value="DUF2905"/>
    <property type="match status" value="1"/>
</dbReference>
<dbReference type="Proteomes" id="UP000298484">
    <property type="component" value="Unassembled WGS sequence"/>
</dbReference>
<protein>
    <submittedName>
        <fullName evidence="2">DUF2905 domain-containing protein</fullName>
    </submittedName>
</protein>
<evidence type="ECO:0000313" key="3">
    <source>
        <dbReference type="Proteomes" id="UP000298484"/>
    </source>
</evidence>
<evidence type="ECO:0000256" key="1">
    <source>
        <dbReference type="SAM" id="Phobius"/>
    </source>
</evidence>
<evidence type="ECO:0000313" key="2">
    <source>
        <dbReference type="EMBL" id="TFJ94005.1"/>
    </source>
</evidence>
<dbReference type="InterPro" id="IPR021320">
    <property type="entry name" value="DUF2905"/>
</dbReference>
<dbReference type="RefSeq" id="WP_135108796.1">
    <property type="nucleotide sequence ID" value="NZ_SRHY01000003.1"/>
</dbReference>
<dbReference type="PANTHER" id="PTHR36443:SF1">
    <property type="entry name" value="BSR5223 PROTEIN"/>
    <property type="match status" value="1"/>
</dbReference>
<keyword evidence="1" id="KW-0812">Transmembrane</keyword>